<evidence type="ECO:0000313" key="8">
    <source>
        <dbReference type="EMBL" id="VFK13853.1"/>
    </source>
</evidence>
<feature type="repeat" description="TPR" evidence="4">
    <location>
        <begin position="137"/>
        <end position="170"/>
    </location>
</feature>
<feature type="repeat" description="TPR" evidence="4">
    <location>
        <begin position="273"/>
        <end position="306"/>
    </location>
</feature>
<dbReference type="SMART" id="SM00387">
    <property type="entry name" value="HATPase_c"/>
    <property type="match status" value="1"/>
</dbReference>
<evidence type="ECO:0000256" key="3">
    <source>
        <dbReference type="ARBA" id="ARBA00022553"/>
    </source>
</evidence>
<feature type="repeat" description="TPR" evidence="4">
    <location>
        <begin position="171"/>
        <end position="204"/>
    </location>
</feature>
<dbReference type="SUPFAM" id="SSF55874">
    <property type="entry name" value="ATPase domain of HSP90 chaperone/DNA topoisomerase II/histidine kinase"/>
    <property type="match status" value="1"/>
</dbReference>
<evidence type="ECO:0000256" key="1">
    <source>
        <dbReference type="ARBA" id="ARBA00000085"/>
    </source>
</evidence>
<dbReference type="InterPro" id="IPR005467">
    <property type="entry name" value="His_kinase_dom"/>
</dbReference>
<dbReference type="SUPFAM" id="SSF47384">
    <property type="entry name" value="Homodimeric domain of signal transducing histidine kinase"/>
    <property type="match status" value="1"/>
</dbReference>
<comment type="catalytic activity">
    <reaction evidence="1">
        <text>ATP + protein L-histidine = ADP + protein N-phospho-L-histidine.</text>
        <dbReference type="EC" id="2.7.13.3"/>
    </reaction>
</comment>
<dbReference type="InterPro" id="IPR003661">
    <property type="entry name" value="HisK_dim/P_dom"/>
</dbReference>
<dbReference type="PROSITE" id="PS50005">
    <property type="entry name" value="TPR"/>
    <property type="match status" value="9"/>
</dbReference>
<keyword evidence="5" id="KW-0175">Coiled coil</keyword>
<feature type="repeat" description="TPR" evidence="4">
    <location>
        <begin position="73"/>
        <end position="106"/>
    </location>
</feature>
<accession>A0A450W9Y2</accession>
<dbReference type="InterPro" id="IPR036097">
    <property type="entry name" value="HisK_dim/P_sf"/>
</dbReference>
<dbReference type="SUPFAM" id="SSF48452">
    <property type="entry name" value="TPR-like"/>
    <property type="match status" value="2"/>
</dbReference>
<evidence type="ECO:0000256" key="5">
    <source>
        <dbReference type="SAM" id="Coils"/>
    </source>
</evidence>
<dbReference type="InterPro" id="IPR004358">
    <property type="entry name" value="Sig_transdc_His_kin-like_C"/>
</dbReference>
<feature type="repeat" description="TPR" evidence="4">
    <location>
        <begin position="239"/>
        <end position="272"/>
    </location>
</feature>
<dbReference type="Pfam" id="PF14559">
    <property type="entry name" value="TPR_19"/>
    <property type="match status" value="1"/>
</dbReference>
<dbReference type="PROSITE" id="PS50109">
    <property type="entry name" value="HIS_KIN"/>
    <property type="match status" value="1"/>
</dbReference>
<reference evidence="8" key="1">
    <citation type="submission" date="2019-02" db="EMBL/GenBank/DDBJ databases">
        <authorList>
            <person name="Gruber-Vodicka R. H."/>
            <person name="Seah K. B. B."/>
        </authorList>
    </citation>
    <scope>NUCLEOTIDE SEQUENCE</scope>
    <source>
        <strain evidence="8">BECK_BY7</strain>
    </source>
</reference>
<dbReference type="PRINTS" id="PR00344">
    <property type="entry name" value="BCTRLSENSOR"/>
</dbReference>
<dbReference type="PANTHER" id="PTHR12558">
    <property type="entry name" value="CELL DIVISION CYCLE 16,23,27"/>
    <property type="match status" value="1"/>
</dbReference>
<dbReference type="AlphaFoldDB" id="A0A450W9Y2"/>
<sequence>MPKKSKGNFSNFQDLGKHLGRKPPSSSRHSPDTRRAFAPKRSTNPKEEFEREKKYLEAQLLRARGDHNRRSEGIQLNKLGTLYRKNGDFDQAIVHYQKALELDKEDPFALDGLGMAYFKMGDYDQAITWFDKQLNPVVAMTNLCRAHRYKDDYQEAIRFAQRVLDKDPENVIAMNELGILYRLLREYDESIAWFERCRELRPRDKQPLDGLGITCREMGDYEASVRWFQKRLDVDPNDKQALDGIGITCREMGDYEASVRWFQKKLDHYPNNKEALDGLGITCREMGDHEASVRWFQEKLDHYPNNKQALDGLGITCREMGDHEASVRWFQKLLDVDPNNKHALDGLGITCREMGDYEESVRWFQKRLDVDPNNKHALDGLGITCLEKGDYEQAIAWFEKLSKVEPNSSYARRGLITTYRSMGTSAQAVQLLKQYLRTAPEDRDARSQLTAISEEYEKQGETQAAKEIVDFLRESRLVTSGMASPKDRREQETLDQRAARLERKTERQQRLLQRFQRLGGLGVMVSTMAHEIKQPLQRILSISQNCRRDVARKKPEASFVLDDLAGIGAMARRIDDIVTHLRDLSRGHETRRGAVAVDEALEGALQLFGEQFKARGIQVWREFVPDLPPVFADRTQLEQAFINLIVNARDAMEKQPEKHLTVRTTIGNDQVEIGFIDTGCGIPAEKLADIFDPFFTTKGDDGTGLGLYIVQETIRSLGGDIRVDSTPGQGTEFMIDLPVMGQGGASDE</sequence>
<feature type="repeat" description="TPR" evidence="4">
    <location>
        <begin position="307"/>
        <end position="340"/>
    </location>
</feature>
<dbReference type="Pfam" id="PF13424">
    <property type="entry name" value="TPR_12"/>
    <property type="match status" value="2"/>
</dbReference>
<proteinExistence type="predicted"/>
<feature type="repeat" description="TPR" evidence="4">
    <location>
        <begin position="205"/>
        <end position="238"/>
    </location>
</feature>
<dbReference type="Pfam" id="PF02518">
    <property type="entry name" value="HATPase_c"/>
    <property type="match status" value="1"/>
</dbReference>
<feature type="coiled-coil region" evidence="5">
    <location>
        <begin position="491"/>
        <end position="518"/>
    </location>
</feature>
<keyword evidence="4" id="KW-0802">TPR repeat</keyword>
<dbReference type="CDD" id="cd00082">
    <property type="entry name" value="HisKA"/>
    <property type="match status" value="1"/>
</dbReference>
<keyword evidence="3" id="KW-0597">Phosphoprotein</keyword>
<name>A0A450W9Y2_9GAMM</name>
<evidence type="ECO:0000256" key="6">
    <source>
        <dbReference type="SAM" id="MobiDB-lite"/>
    </source>
</evidence>
<dbReference type="InterPro" id="IPR003594">
    <property type="entry name" value="HATPase_dom"/>
</dbReference>
<feature type="domain" description="Histidine kinase" evidence="7">
    <location>
        <begin position="527"/>
        <end position="741"/>
    </location>
</feature>
<feature type="region of interest" description="Disordered" evidence="6">
    <location>
        <begin position="1"/>
        <end position="51"/>
    </location>
</feature>
<dbReference type="GO" id="GO:0000155">
    <property type="term" value="F:phosphorelay sensor kinase activity"/>
    <property type="evidence" value="ECO:0007669"/>
    <property type="project" value="InterPro"/>
</dbReference>
<dbReference type="Gene3D" id="1.10.287.130">
    <property type="match status" value="1"/>
</dbReference>
<dbReference type="InterPro" id="IPR019734">
    <property type="entry name" value="TPR_rpt"/>
</dbReference>
<evidence type="ECO:0000256" key="4">
    <source>
        <dbReference type="PROSITE-ProRule" id="PRU00339"/>
    </source>
</evidence>
<feature type="repeat" description="TPR" evidence="4">
    <location>
        <begin position="375"/>
        <end position="408"/>
    </location>
</feature>
<dbReference type="InterPro" id="IPR011990">
    <property type="entry name" value="TPR-like_helical_dom_sf"/>
</dbReference>
<feature type="repeat" description="TPR" evidence="4">
    <location>
        <begin position="341"/>
        <end position="374"/>
    </location>
</feature>
<gene>
    <name evidence="8" type="ORF">BECKLFY1418C_GA0070996_100469</name>
</gene>
<dbReference type="Pfam" id="PF13414">
    <property type="entry name" value="TPR_11"/>
    <property type="match status" value="1"/>
</dbReference>
<organism evidence="8">
    <name type="scientific">Candidatus Kentrum sp. LFY</name>
    <dbReference type="NCBI Taxonomy" id="2126342"/>
    <lineage>
        <taxon>Bacteria</taxon>
        <taxon>Pseudomonadati</taxon>
        <taxon>Pseudomonadota</taxon>
        <taxon>Gammaproteobacteria</taxon>
        <taxon>Candidatus Kentrum</taxon>
    </lineage>
</organism>
<dbReference type="EMBL" id="CAADFN010000004">
    <property type="protein sequence ID" value="VFK13853.1"/>
    <property type="molecule type" value="Genomic_DNA"/>
</dbReference>
<dbReference type="Pfam" id="PF13176">
    <property type="entry name" value="TPR_7"/>
    <property type="match status" value="1"/>
</dbReference>
<evidence type="ECO:0000259" key="7">
    <source>
        <dbReference type="PROSITE" id="PS50109"/>
    </source>
</evidence>
<dbReference type="SMART" id="SM00028">
    <property type="entry name" value="TPR"/>
    <property type="match status" value="11"/>
</dbReference>
<evidence type="ECO:0000256" key="2">
    <source>
        <dbReference type="ARBA" id="ARBA00012438"/>
    </source>
</evidence>
<dbReference type="SMART" id="SM00388">
    <property type="entry name" value="HisKA"/>
    <property type="match status" value="1"/>
</dbReference>
<dbReference type="InterPro" id="IPR036890">
    <property type="entry name" value="HATPase_C_sf"/>
</dbReference>
<dbReference type="Gene3D" id="1.25.40.10">
    <property type="entry name" value="Tetratricopeptide repeat domain"/>
    <property type="match status" value="3"/>
</dbReference>
<dbReference type="PROSITE" id="PS50293">
    <property type="entry name" value="TPR_REGION"/>
    <property type="match status" value="1"/>
</dbReference>
<protein>
    <recommendedName>
        <fullName evidence="2">histidine kinase</fullName>
        <ecNumber evidence="2">2.7.13.3</ecNumber>
    </recommendedName>
</protein>
<dbReference type="EC" id="2.7.13.3" evidence="2"/>
<dbReference type="Gene3D" id="3.30.565.10">
    <property type="entry name" value="Histidine kinase-like ATPase, C-terminal domain"/>
    <property type="match status" value="1"/>
</dbReference>
<dbReference type="PANTHER" id="PTHR12558:SF13">
    <property type="entry name" value="CELL DIVISION CYCLE PROTEIN 27 HOMOLOG"/>
    <property type="match status" value="1"/>
</dbReference>